<dbReference type="PANTHER" id="PTHR43547:SF2">
    <property type="entry name" value="HYBRID SIGNAL TRANSDUCTION HISTIDINE KINASE C"/>
    <property type="match status" value="1"/>
</dbReference>
<comment type="caution">
    <text evidence="16">The sequence shown here is derived from an EMBL/GenBank/DDBJ whole genome shotgun (WGS) entry which is preliminary data.</text>
</comment>
<dbReference type="InterPro" id="IPR011123">
    <property type="entry name" value="Y_Y_Y"/>
</dbReference>
<dbReference type="Pfam" id="PF00072">
    <property type="entry name" value="Response_reg"/>
    <property type="match status" value="1"/>
</dbReference>
<comment type="catalytic activity">
    <reaction evidence="1">
        <text>ATP + protein L-histidine = ADP + protein N-phospho-L-histidine.</text>
        <dbReference type="EC" id="2.7.13.3"/>
    </reaction>
</comment>
<keyword evidence="9" id="KW-0805">Transcription regulation</keyword>
<evidence type="ECO:0000313" key="16">
    <source>
        <dbReference type="EMBL" id="GAF03636.1"/>
    </source>
</evidence>
<dbReference type="InterPro" id="IPR015943">
    <property type="entry name" value="WD40/YVTN_repeat-like_dom_sf"/>
</dbReference>
<dbReference type="EMBL" id="BAMD01000027">
    <property type="protein sequence ID" value="GAF03636.1"/>
    <property type="molecule type" value="Genomic_DNA"/>
</dbReference>
<dbReference type="Proteomes" id="UP000019402">
    <property type="component" value="Unassembled WGS sequence"/>
</dbReference>
<dbReference type="eggNOG" id="COG0745">
    <property type="taxonomic scope" value="Bacteria"/>
</dbReference>
<dbReference type="eggNOG" id="COG3292">
    <property type="taxonomic scope" value="Bacteria"/>
</dbReference>
<dbReference type="Gene3D" id="3.40.50.2300">
    <property type="match status" value="1"/>
</dbReference>
<evidence type="ECO:0000256" key="12">
    <source>
        <dbReference type="PROSITE-ProRule" id="PRU00169"/>
    </source>
</evidence>
<dbReference type="PROSITE" id="PS00041">
    <property type="entry name" value="HTH_ARAC_FAMILY_1"/>
    <property type="match status" value="1"/>
</dbReference>
<evidence type="ECO:0000256" key="6">
    <source>
        <dbReference type="ARBA" id="ARBA00022777"/>
    </source>
</evidence>
<evidence type="ECO:0000256" key="10">
    <source>
        <dbReference type="ARBA" id="ARBA00023125"/>
    </source>
</evidence>
<dbReference type="Gene3D" id="2.130.10.10">
    <property type="entry name" value="YVTN repeat-like/Quinoprotein amine dehydrogenase"/>
    <property type="match status" value="3"/>
</dbReference>
<dbReference type="InterPro" id="IPR018062">
    <property type="entry name" value="HTH_AraC-typ_CS"/>
</dbReference>
<dbReference type="InterPro" id="IPR004358">
    <property type="entry name" value="Sig_transdc_His_kin-like_C"/>
</dbReference>
<keyword evidence="7" id="KW-0067">ATP-binding</keyword>
<dbReference type="InterPro" id="IPR011006">
    <property type="entry name" value="CheY-like_superfamily"/>
</dbReference>
<dbReference type="InterPro" id="IPR005467">
    <property type="entry name" value="His_kinase_dom"/>
</dbReference>
<dbReference type="STRING" id="869213.GCA_000517085_01720"/>
<sequence>MAKKIYFLLLIYLTTLELNANEFRHLTTIEGLSQNDINCIFQDSRGFIWIGTNDGLNRYDGYRFKIFRKQPRQENGLSGNIIQCLTEDNNGNLWIGTSDNGVCKFDVTNNIFTSYSNTSENPNLLYSNRIVRIKADHNDKVWIISHNGINIINTQTNEIIPLPFQEIHHQHISNQSSYLKDICFDKKGDVWLGTTQGIRKIDPFTYKIVKSYFGPQGQRGASRIINWNNDLLILNGKGVQLFNKSTQIFTPILNVTGGKAFEIDKDGQIWIATNDGVILATKVKKSPLRYKIKRFFKSIEEKGGLTKNIINDLYIDQSGLIWVGTFGGGLNVYNAKRKLFKHYKKNSTKSSLSHNKIRSIREDKYGGLWIGTDGGALNYLPYSKKQNYSQGYIHKNLSVENFSSHGYSLAEDTANNIMWVGTSFPNKIMAFSTQNGHEIDISQWGFKVQKSVFSILIDSNGCLWLGTYDDGLWRVVPDGKGHFKHDNFQKEDKNYSLPSNLIRSLIEDSKGNIWIGTANGLVKIKQKHKYNQEPKFFTYQNNINDPQSLSHDYILPVFESTEGDIWIGTMGGGLNLYKETPDGIGYFETYTSQDGLPNNVIKGILEDDKGELWISSNGGLTKFNIKNKKFFNYDIDDGLQDYEFSELACYKRRNGEMIFGGVKGFNSFFPGQISRDTSATQIVFTQLDILNQPIEIGQTVNGRILLSQDINEMQELQLKYAENSFTVYYAGLHYAAPRKSLYKYMLEGFDKEWILTTSDARFAKYTNLKPGNYTLKVLASNSDGVWNTAPKTIHITVIAPWWLSQYALFAYIVTIVVLLIFFRRFTLIGVQQKNHLLMERFEKEKVQELSQMKLKFFTDISHEFRTPLTLIIGPIEKLIRDQSKMSSDKIKHIHNMIYRNANVLLRLINQLMDFRKFEQGKMRLKASETNLVKFIKDIYTSFEIYADQKQIDFEISFSNQKILVWIDPEKLEKIMYNLLSNAFKFTPSGGKISIDINEDNKQVYISVSDTGVGMDAQMKNQVFERFYQADKIENKKYGSTGIGLAYTKGLVEMHKGHIVVQSEENKGTQFIVELPKGKDHLNKKEIVENGSFEHIEDTIWLNINKTGHPEKNSKLDTNKEKETLLIVEDNEELRSFIKESLSDLYHIIDAENGEAGLEKCRNENPGLIVSDVMMPQMDGFEMCKAIKKDVNISHTPIILLTAKTSREHTIKGYTLGADSYVSKPFDLEVLKAQIENLLSKREKLKNNFHRKIEVSPSEIATTSMDEKFLGKILHIIESKIGDSELTVEKLATEYGISKVVLNRKLKALTGKTAKIFIRSIRLKRAAQLLSTGRYSVADVTYEVGFSDLKYFRTCFKNEIGVSPSDYKRQYISEENDMN</sequence>
<dbReference type="InterPro" id="IPR003594">
    <property type="entry name" value="HATPase_dom"/>
</dbReference>
<feature type="domain" description="HTH araC/xylS-type" evidence="13">
    <location>
        <begin position="1270"/>
        <end position="1369"/>
    </location>
</feature>
<dbReference type="InterPro" id="IPR013783">
    <property type="entry name" value="Ig-like_fold"/>
</dbReference>
<dbReference type="SMART" id="SM00089">
    <property type="entry name" value="PKD"/>
    <property type="match status" value="1"/>
</dbReference>
<dbReference type="CDD" id="cd17574">
    <property type="entry name" value="REC_OmpR"/>
    <property type="match status" value="1"/>
</dbReference>
<evidence type="ECO:0000256" key="3">
    <source>
        <dbReference type="ARBA" id="ARBA00022553"/>
    </source>
</evidence>
<dbReference type="SMART" id="SM00448">
    <property type="entry name" value="REC"/>
    <property type="match status" value="1"/>
</dbReference>
<evidence type="ECO:0000256" key="1">
    <source>
        <dbReference type="ARBA" id="ARBA00000085"/>
    </source>
</evidence>
<dbReference type="RefSeq" id="WP_027471473.1">
    <property type="nucleotide sequence ID" value="NZ_BAMD01000027.1"/>
</dbReference>
<dbReference type="CDD" id="cd00082">
    <property type="entry name" value="HisKA"/>
    <property type="match status" value="1"/>
</dbReference>
<evidence type="ECO:0000256" key="9">
    <source>
        <dbReference type="ARBA" id="ARBA00023015"/>
    </source>
</evidence>
<dbReference type="GO" id="GO:0043565">
    <property type="term" value="F:sequence-specific DNA binding"/>
    <property type="evidence" value="ECO:0007669"/>
    <property type="project" value="InterPro"/>
</dbReference>
<dbReference type="Gene3D" id="1.10.10.60">
    <property type="entry name" value="Homeodomain-like"/>
    <property type="match status" value="1"/>
</dbReference>
<dbReference type="SUPFAM" id="SSF63829">
    <property type="entry name" value="Calcium-dependent phosphotriesterase"/>
    <property type="match status" value="3"/>
</dbReference>
<dbReference type="PROSITE" id="PS50109">
    <property type="entry name" value="HIS_KIN"/>
    <property type="match status" value="1"/>
</dbReference>
<dbReference type="SMART" id="SM00388">
    <property type="entry name" value="HisKA"/>
    <property type="match status" value="1"/>
</dbReference>
<dbReference type="FunFam" id="3.40.50.2300:FF:000138">
    <property type="entry name" value="Two-component system sensor histidine kinase/response regulator"/>
    <property type="match status" value="1"/>
</dbReference>
<dbReference type="SMART" id="SM00387">
    <property type="entry name" value="HATPase_c"/>
    <property type="match status" value="1"/>
</dbReference>
<dbReference type="Pfam" id="PF00512">
    <property type="entry name" value="HisKA"/>
    <property type="match status" value="1"/>
</dbReference>
<dbReference type="GO" id="GO:0003700">
    <property type="term" value="F:DNA-binding transcription factor activity"/>
    <property type="evidence" value="ECO:0007669"/>
    <property type="project" value="InterPro"/>
</dbReference>
<keyword evidence="6" id="KW-0418">Kinase</keyword>
<dbReference type="InterPro" id="IPR022409">
    <property type="entry name" value="PKD/Chitinase_dom"/>
</dbReference>
<dbReference type="Pfam" id="PF02518">
    <property type="entry name" value="HATPase_c"/>
    <property type="match status" value="1"/>
</dbReference>
<dbReference type="SMART" id="SM00342">
    <property type="entry name" value="HTH_ARAC"/>
    <property type="match status" value="1"/>
</dbReference>
<dbReference type="Gene3D" id="2.60.40.10">
    <property type="entry name" value="Immunoglobulins"/>
    <property type="match status" value="1"/>
</dbReference>
<dbReference type="InterPro" id="IPR018060">
    <property type="entry name" value="HTH_AraC"/>
</dbReference>
<evidence type="ECO:0000256" key="4">
    <source>
        <dbReference type="ARBA" id="ARBA00022679"/>
    </source>
</evidence>
<dbReference type="eggNOG" id="COG2205">
    <property type="taxonomic scope" value="Bacteria"/>
</dbReference>
<dbReference type="InterPro" id="IPR003661">
    <property type="entry name" value="HisK_dim/P_dom"/>
</dbReference>
<feature type="modified residue" description="4-aspartylphosphate" evidence="12">
    <location>
        <position position="1171"/>
    </location>
</feature>
<evidence type="ECO:0000256" key="8">
    <source>
        <dbReference type="ARBA" id="ARBA00023012"/>
    </source>
</evidence>
<dbReference type="GO" id="GO:0005524">
    <property type="term" value="F:ATP binding"/>
    <property type="evidence" value="ECO:0007669"/>
    <property type="project" value="UniProtKB-KW"/>
</dbReference>
<dbReference type="InterPro" id="IPR001789">
    <property type="entry name" value="Sig_transdc_resp-reg_receiver"/>
</dbReference>
<evidence type="ECO:0000259" key="13">
    <source>
        <dbReference type="PROSITE" id="PS01124"/>
    </source>
</evidence>
<dbReference type="FunFam" id="3.30.565.10:FF:000037">
    <property type="entry name" value="Hybrid sensor histidine kinase/response regulator"/>
    <property type="match status" value="1"/>
</dbReference>
<dbReference type="Pfam" id="PF12833">
    <property type="entry name" value="HTH_18"/>
    <property type="match status" value="1"/>
</dbReference>
<evidence type="ECO:0000256" key="2">
    <source>
        <dbReference type="ARBA" id="ARBA00012438"/>
    </source>
</evidence>
<accession>W7YGW5</accession>
<keyword evidence="5" id="KW-0547">Nucleotide-binding</keyword>
<dbReference type="InterPro" id="IPR036097">
    <property type="entry name" value="HisK_dim/P_sf"/>
</dbReference>
<dbReference type="GO" id="GO:0000155">
    <property type="term" value="F:phosphorelay sensor kinase activity"/>
    <property type="evidence" value="ECO:0007669"/>
    <property type="project" value="InterPro"/>
</dbReference>
<dbReference type="Gene3D" id="1.10.287.130">
    <property type="match status" value="1"/>
</dbReference>
<dbReference type="SUPFAM" id="SSF55874">
    <property type="entry name" value="ATPase domain of HSP90 chaperone/DNA topoisomerase II/histidine kinase"/>
    <property type="match status" value="1"/>
</dbReference>
<evidence type="ECO:0000313" key="17">
    <source>
        <dbReference type="Proteomes" id="UP000019402"/>
    </source>
</evidence>
<proteinExistence type="predicted"/>
<dbReference type="Pfam" id="PF07494">
    <property type="entry name" value="Reg_prop"/>
    <property type="match status" value="6"/>
</dbReference>
<dbReference type="InterPro" id="IPR011110">
    <property type="entry name" value="Reg_prop"/>
</dbReference>
<dbReference type="OrthoDB" id="717811at2"/>
<dbReference type="SUPFAM" id="SSF52172">
    <property type="entry name" value="CheY-like"/>
    <property type="match status" value="1"/>
</dbReference>
<organism evidence="16 17">
    <name type="scientific">Saccharicrinis fermentans DSM 9555 = JCM 21142</name>
    <dbReference type="NCBI Taxonomy" id="869213"/>
    <lineage>
        <taxon>Bacteria</taxon>
        <taxon>Pseudomonadati</taxon>
        <taxon>Bacteroidota</taxon>
        <taxon>Bacteroidia</taxon>
        <taxon>Marinilabiliales</taxon>
        <taxon>Marinilabiliaceae</taxon>
        <taxon>Saccharicrinis</taxon>
    </lineage>
</organism>
<dbReference type="PROSITE" id="PS50110">
    <property type="entry name" value="RESPONSE_REGULATORY"/>
    <property type="match status" value="1"/>
</dbReference>
<feature type="domain" description="Histidine kinase" evidence="14">
    <location>
        <begin position="859"/>
        <end position="1078"/>
    </location>
</feature>
<gene>
    <name evidence="16" type="ORF">JCM21142_52315</name>
</gene>
<keyword evidence="11" id="KW-0804">Transcription</keyword>
<dbReference type="FunFam" id="2.60.40.10:FF:000791">
    <property type="entry name" value="Two-component system sensor histidine kinase/response regulator"/>
    <property type="match status" value="1"/>
</dbReference>
<dbReference type="InterPro" id="IPR036890">
    <property type="entry name" value="HATPase_C_sf"/>
</dbReference>
<name>W7YGW5_9BACT</name>
<reference evidence="16 17" key="1">
    <citation type="journal article" date="2014" name="Genome Announc.">
        <title>Draft Genome Sequence of Cytophaga fermentans JCM 21142T, a Facultative Anaerobe Isolated from Marine Mud.</title>
        <authorList>
            <person name="Starns D."/>
            <person name="Oshima K."/>
            <person name="Suda W."/>
            <person name="Iino T."/>
            <person name="Yuki M."/>
            <person name="Inoue J."/>
            <person name="Kitamura K."/>
            <person name="Iida T."/>
            <person name="Darby A."/>
            <person name="Hattori M."/>
            <person name="Ohkuma M."/>
        </authorList>
    </citation>
    <scope>NUCLEOTIDE SEQUENCE [LARGE SCALE GENOMIC DNA]</scope>
    <source>
        <strain evidence="16 17">JCM 21142</strain>
    </source>
</reference>
<evidence type="ECO:0000259" key="14">
    <source>
        <dbReference type="PROSITE" id="PS50109"/>
    </source>
</evidence>
<evidence type="ECO:0000259" key="15">
    <source>
        <dbReference type="PROSITE" id="PS50110"/>
    </source>
</evidence>
<evidence type="ECO:0000256" key="7">
    <source>
        <dbReference type="ARBA" id="ARBA00022840"/>
    </source>
</evidence>
<dbReference type="FunFam" id="1.10.287.130:FF:000045">
    <property type="entry name" value="Two-component system sensor histidine kinase/response regulator"/>
    <property type="match status" value="1"/>
</dbReference>
<dbReference type="PANTHER" id="PTHR43547">
    <property type="entry name" value="TWO-COMPONENT HISTIDINE KINASE"/>
    <property type="match status" value="1"/>
</dbReference>
<dbReference type="EC" id="2.7.13.3" evidence="2"/>
<dbReference type="SUPFAM" id="SSF47384">
    <property type="entry name" value="Homodimeric domain of signal transducing histidine kinase"/>
    <property type="match status" value="1"/>
</dbReference>
<dbReference type="CDD" id="cd00146">
    <property type="entry name" value="PKD"/>
    <property type="match status" value="1"/>
</dbReference>
<dbReference type="Pfam" id="PF07495">
    <property type="entry name" value="Y_Y_Y"/>
    <property type="match status" value="1"/>
</dbReference>
<protein>
    <recommendedName>
        <fullName evidence="2">histidine kinase</fullName>
        <ecNumber evidence="2">2.7.13.3</ecNumber>
    </recommendedName>
</protein>
<dbReference type="SUPFAM" id="SSF46689">
    <property type="entry name" value="Homeodomain-like"/>
    <property type="match status" value="1"/>
</dbReference>
<keyword evidence="4" id="KW-0808">Transferase</keyword>
<evidence type="ECO:0000256" key="5">
    <source>
        <dbReference type="ARBA" id="ARBA00022741"/>
    </source>
</evidence>
<dbReference type="Gene3D" id="3.30.565.10">
    <property type="entry name" value="Histidine kinase-like ATPase, C-terminal domain"/>
    <property type="match status" value="1"/>
</dbReference>
<dbReference type="PRINTS" id="PR00344">
    <property type="entry name" value="BCTRLSENSOR"/>
</dbReference>
<evidence type="ECO:0000256" key="11">
    <source>
        <dbReference type="ARBA" id="ARBA00023163"/>
    </source>
</evidence>
<feature type="domain" description="Response regulatory" evidence="15">
    <location>
        <begin position="1123"/>
        <end position="1238"/>
    </location>
</feature>
<keyword evidence="8" id="KW-0902">Two-component regulatory system</keyword>
<keyword evidence="3 12" id="KW-0597">Phosphoprotein</keyword>
<keyword evidence="17" id="KW-1185">Reference proteome</keyword>
<dbReference type="InterPro" id="IPR009057">
    <property type="entry name" value="Homeodomain-like_sf"/>
</dbReference>
<dbReference type="PROSITE" id="PS01124">
    <property type="entry name" value="HTH_ARAC_FAMILY_2"/>
    <property type="match status" value="1"/>
</dbReference>
<keyword evidence="10" id="KW-0238">DNA-binding</keyword>